<dbReference type="InterPro" id="IPR027417">
    <property type="entry name" value="P-loop_NTPase"/>
</dbReference>
<gene>
    <name evidence="1" type="primary">dnaX_2</name>
    <name evidence="1" type="ORF">A8U91_01452</name>
</gene>
<comment type="caution">
    <text evidence="1">The sequence shown here is derived from an EMBL/GenBank/DDBJ whole genome shotgun (WGS) entry which is preliminary data.</text>
</comment>
<reference evidence="1 2" key="1">
    <citation type="submission" date="2016-06" db="EMBL/GenBank/DDBJ databases">
        <title>Genome sequence of halotolerant plant growth promoting strain of Halomonas elongata HEK1 isolated from salterns of Rann of Kutch, Gujarat, India.</title>
        <authorList>
            <person name="Gaba S."/>
            <person name="Singh R.N."/>
            <person name="Abrol S."/>
            <person name="Kaushik R."/>
            <person name="Saxena A.K."/>
        </authorList>
    </citation>
    <scope>NUCLEOTIDE SEQUENCE [LARGE SCALE GENOMIC DNA]</scope>
    <source>
        <strain evidence="1 2">HEK1</strain>
    </source>
</reference>
<evidence type="ECO:0000313" key="1">
    <source>
        <dbReference type="EMBL" id="OBX37104.1"/>
    </source>
</evidence>
<dbReference type="AlphaFoldDB" id="A0A1B8P4B0"/>
<protein>
    <submittedName>
        <fullName evidence="1">DNA polymerase III subunit tau</fullName>
        <ecNumber evidence="1">2.7.7.7</ecNumber>
    </submittedName>
</protein>
<dbReference type="EMBL" id="MAJD01000001">
    <property type="protein sequence ID" value="OBX37104.1"/>
    <property type="molecule type" value="Genomic_DNA"/>
</dbReference>
<proteinExistence type="predicted"/>
<accession>A0A1B8P4B0</accession>
<sequence length="61" mass="7285">MSYQVLARKWRPRTFHELVGQEHVQRALVNALDQGRLHHAYLFTGTRAWARPPWRAYWPSA</sequence>
<organism evidence="1 2">
    <name type="scientific">Halomonas elongata</name>
    <dbReference type="NCBI Taxonomy" id="2746"/>
    <lineage>
        <taxon>Bacteria</taxon>
        <taxon>Pseudomonadati</taxon>
        <taxon>Pseudomonadota</taxon>
        <taxon>Gammaproteobacteria</taxon>
        <taxon>Oceanospirillales</taxon>
        <taxon>Halomonadaceae</taxon>
        <taxon>Halomonas</taxon>
    </lineage>
</organism>
<dbReference type="PATRIC" id="fig|2746.7.peg.1501"/>
<dbReference type="Proteomes" id="UP000092504">
    <property type="component" value="Unassembled WGS sequence"/>
</dbReference>
<dbReference type="EC" id="2.7.7.7" evidence="1"/>
<dbReference type="GO" id="GO:0003887">
    <property type="term" value="F:DNA-directed DNA polymerase activity"/>
    <property type="evidence" value="ECO:0007669"/>
    <property type="project" value="UniProtKB-EC"/>
</dbReference>
<keyword evidence="1" id="KW-0808">Transferase</keyword>
<name>A0A1B8P4B0_HALEL</name>
<keyword evidence="1" id="KW-0548">Nucleotidyltransferase</keyword>
<dbReference type="SUPFAM" id="SSF52540">
    <property type="entry name" value="P-loop containing nucleoside triphosphate hydrolases"/>
    <property type="match status" value="1"/>
</dbReference>
<dbReference type="Gene3D" id="3.40.50.300">
    <property type="entry name" value="P-loop containing nucleotide triphosphate hydrolases"/>
    <property type="match status" value="1"/>
</dbReference>
<evidence type="ECO:0000313" key="2">
    <source>
        <dbReference type="Proteomes" id="UP000092504"/>
    </source>
</evidence>